<dbReference type="PANTHER" id="PTHR30518">
    <property type="entry name" value="ENDOLYTIC MUREIN TRANSGLYCOSYLASE"/>
    <property type="match status" value="1"/>
</dbReference>
<evidence type="ECO:0000256" key="7">
    <source>
        <dbReference type="HAMAP-Rule" id="MF_02065"/>
    </source>
</evidence>
<name>F5L7G7_CALTT</name>
<keyword evidence="2 7" id="KW-0812">Transmembrane</keyword>
<evidence type="ECO:0000256" key="1">
    <source>
        <dbReference type="ARBA" id="ARBA00022475"/>
    </source>
</evidence>
<dbReference type="GO" id="GO:0008932">
    <property type="term" value="F:lytic endotransglycosylase activity"/>
    <property type="evidence" value="ECO:0007669"/>
    <property type="project" value="UniProtKB-UniRule"/>
</dbReference>
<dbReference type="GO" id="GO:0009252">
    <property type="term" value="P:peptidoglycan biosynthetic process"/>
    <property type="evidence" value="ECO:0007669"/>
    <property type="project" value="UniProtKB-UniRule"/>
</dbReference>
<dbReference type="Gene3D" id="3.30.1490.480">
    <property type="entry name" value="Endolytic murein transglycosylase"/>
    <property type="match status" value="2"/>
</dbReference>
<comment type="subcellular location">
    <subcellularLocation>
        <location evidence="7">Cell membrane</location>
        <topology evidence="7">Single-pass membrane protein</topology>
    </subcellularLocation>
</comment>
<dbReference type="GO" id="GO:0005886">
    <property type="term" value="C:plasma membrane"/>
    <property type="evidence" value="ECO:0007669"/>
    <property type="project" value="UniProtKB-SubCell"/>
</dbReference>
<dbReference type="Proteomes" id="UP000010716">
    <property type="component" value="Unassembled WGS sequence"/>
</dbReference>
<dbReference type="RefSeq" id="WP_007504869.1">
    <property type="nucleotide sequence ID" value="NZ_AFCE01000140.1"/>
</dbReference>
<proteinExistence type="inferred from homology"/>
<feature type="site" description="Important for catalytic activity" evidence="7">
    <location>
        <position position="246"/>
    </location>
</feature>
<dbReference type="PANTHER" id="PTHR30518:SF2">
    <property type="entry name" value="ENDOLYTIC MUREIN TRANSGLYCOSYLASE"/>
    <property type="match status" value="1"/>
</dbReference>
<dbReference type="HAMAP" id="MF_02065">
    <property type="entry name" value="MltG"/>
    <property type="match status" value="1"/>
</dbReference>
<dbReference type="CDD" id="cd08010">
    <property type="entry name" value="MltG_like"/>
    <property type="match status" value="1"/>
</dbReference>
<comment type="catalytic activity">
    <reaction evidence="7">
        <text>a peptidoglycan chain = a peptidoglycan chain with N-acetyl-1,6-anhydromuramyl-[peptide] at the reducing end + a peptidoglycan chain with N-acetylglucosamine at the non-reducing end.</text>
        <dbReference type="EC" id="4.2.2.29"/>
    </reaction>
</comment>
<evidence type="ECO:0000256" key="2">
    <source>
        <dbReference type="ARBA" id="ARBA00022692"/>
    </source>
</evidence>
<sequence>MTKKPPTTQRKGSSHILLTFIHPFANKLVLAAVLLFLSTAILGIYVYQSLQPVDPHSEQVVEVEIPEGASGREIASILKEQQLIKNEDIFYFFVRLHGGVNFKAGRHYLSPSMSLLDIVTHLESQTYAESEVVTIPEGLTVEQVAERLAEAGLVDQQRFLKLINHGDFSDITFVRDIPENKDRPYRLEGFLFPETYHIPRDADEEEIIRIMLREFERRYQDWKELAEHSPYHFYDIVILASLIEREAAVDSERRTIAGVLHNRLEAGMKLQVDATVQYALGEHVERVLYEHLEIDHPYNTYQHEGLPPGPIANPGLDSILAALKPEQHQYKYYVLKNDGTREHYFAETYKEHLENIRKARAQQ</sequence>
<dbReference type="EMBL" id="AFCE01000140">
    <property type="protein sequence ID" value="EGL82759.1"/>
    <property type="molecule type" value="Genomic_DNA"/>
</dbReference>
<protein>
    <recommendedName>
        <fullName evidence="7">Endolytic murein transglycosylase</fullName>
        <ecNumber evidence="7">4.2.2.29</ecNumber>
    </recommendedName>
    <alternativeName>
        <fullName evidence="7">Peptidoglycan lytic transglycosylase</fullName>
    </alternativeName>
    <alternativeName>
        <fullName evidence="7">Peptidoglycan polymerization terminase</fullName>
    </alternativeName>
</protein>
<dbReference type="Gene3D" id="3.30.160.60">
    <property type="entry name" value="Classic Zinc Finger"/>
    <property type="match status" value="1"/>
</dbReference>
<keyword evidence="3 7" id="KW-1133">Transmembrane helix</keyword>
<reference evidence="8 9" key="1">
    <citation type="journal article" date="2011" name="J. Bacteriol.">
        <title>Draft genome sequence of the thermoalkaliphilic Caldalkalibacillus thermarum strain TA2.A1.</title>
        <authorList>
            <person name="Kalamorz F."/>
            <person name="Keis S."/>
            <person name="McMillan D.G."/>
            <person name="Olsson K."/>
            <person name="Stanton J.A."/>
            <person name="Stockwell P."/>
            <person name="Black M.A."/>
            <person name="Klingeman D.M."/>
            <person name="Land M.L."/>
            <person name="Han C.S."/>
            <person name="Martin S.L."/>
            <person name="Becher S.A."/>
            <person name="Peddie C.J."/>
            <person name="Morgan H.W."/>
            <person name="Matthies D."/>
            <person name="Preiss L."/>
            <person name="Meier T."/>
            <person name="Brown S.D."/>
            <person name="Cook G.M."/>
        </authorList>
    </citation>
    <scope>NUCLEOTIDE SEQUENCE [LARGE SCALE GENOMIC DNA]</scope>
    <source>
        <strain evidence="8 9">TA2.A1</strain>
    </source>
</reference>
<comment type="similarity">
    <text evidence="7">Belongs to the transglycosylase MltG family.</text>
</comment>
<dbReference type="NCBIfam" id="TIGR00247">
    <property type="entry name" value="endolytic transglycosylase MltG"/>
    <property type="match status" value="1"/>
</dbReference>
<dbReference type="EC" id="4.2.2.29" evidence="7"/>
<keyword evidence="1 7" id="KW-1003">Cell membrane</keyword>
<evidence type="ECO:0000256" key="3">
    <source>
        <dbReference type="ARBA" id="ARBA00022989"/>
    </source>
</evidence>
<dbReference type="AlphaFoldDB" id="F5L7G7"/>
<evidence type="ECO:0000256" key="6">
    <source>
        <dbReference type="ARBA" id="ARBA00023316"/>
    </source>
</evidence>
<feature type="transmembrane region" description="Helical" evidence="7">
    <location>
        <begin position="28"/>
        <end position="47"/>
    </location>
</feature>
<organism evidence="8 9">
    <name type="scientific">Caldalkalibacillus thermarum (strain TA2.A1)</name>
    <dbReference type="NCBI Taxonomy" id="986075"/>
    <lineage>
        <taxon>Bacteria</taxon>
        <taxon>Bacillati</taxon>
        <taxon>Bacillota</taxon>
        <taxon>Bacilli</taxon>
        <taxon>Bacillales</taxon>
        <taxon>Bacillaceae</taxon>
        <taxon>Caldalkalibacillus</taxon>
    </lineage>
</organism>
<dbReference type="OrthoDB" id="9814591at2"/>
<comment type="function">
    <text evidence="7">Functions as a peptidoglycan terminase that cleaves nascent peptidoglycan strands endolytically to terminate their elongation.</text>
</comment>
<keyword evidence="6 7" id="KW-0961">Cell wall biogenesis/degradation</keyword>
<keyword evidence="5 7" id="KW-0456">Lyase</keyword>
<evidence type="ECO:0000313" key="9">
    <source>
        <dbReference type="Proteomes" id="UP000010716"/>
    </source>
</evidence>
<accession>F5L7G7</accession>
<comment type="caution">
    <text evidence="8">The sequence shown here is derived from an EMBL/GenBank/DDBJ whole genome shotgun (WGS) entry which is preliminary data.</text>
</comment>
<evidence type="ECO:0000256" key="5">
    <source>
        <dbReference type="ARBA" id="ARBA00023239"/>
    </source>
</evidence>
<evidence type="ECO:0000256" key="4">
    <source>
        <dbReference type="ARBA" id="ARBA00023136"/>
    </source>
</evidence>
<keyword evidence="4 7" id="KW-0472">Membrane</keyword>
<dbReference type="InterPro" id="IPR003770">
    <property type="entry name" value="MLTG-like"/>
</dbReference>
<dbReference type="GO" id="GO:0071555">
    <property type="term" value="P:cell wall organization"/>
    <property type="evidence" value="ECO:0007669"/>
    <property type="project" value="UniProtKB-KW"/>
</dbReference>
<gene>
    <name evidence="7" type="primary">mltG</name>
    <name evidence="8" type="ORF">CathTA2_1767</name>
</gene>
<evidence type="ECO:0000313" key="8">
    <source>
        <dbReference type="EMBL" id="EGL82759.1"/>
    </source>
</evidence>
<dbReference type="Pfam" id="PF02618">
    <property type="entry name" value="YceG"/>
    <property type="match status" value="1"/>
</dbReference>
<dbReference type="eggNOG" id="COG1559">
    <property type="taxonomic scope" value="Bacteria"/>
</dbReference>